<feature type="region of interest" description="Disordered" evidence="1">
    <location>
        <begin position="285"/>
        <end position="315"/>
    </location>
</feature>
<evidence type="ECO:0000313" key="2">
    <source>
        <dbReference type="EMBL" id="EFJ34259.1"/>
    </source>
</evidence>
<dbReference type="Gramene" id="EFJ34259">
    <property type="protein sequence ID" value="EFJ34259"/>
    <property type="gene ID" value="SELMODRAFT_405447"/>
</dbReference>
<dbReference type="PANTHER" id="PTHR36380">
    <property type="entry name" value="BNAA03G58330D PROTEIN"/>
    <property type="match status" value="1"/>
</dbReference>
<feature type="compositionally biased region" description="Basic and acidic residues" evidence="1">
    <location>
        <begin position="429"/>
        <end position="462"/>
    </location>
</feature>
<dbReference type="InterPro" id="IPR038777">
    <property type="entry name" value="At4g18490-like"/>
</dbReference>
<keyword evidence="3" id="KW-1185">Reference proteome</keyword>
<feature type="region of interest" description="Disordered" evidence="1">
    <location>
        <begin position="347"/>
        <end position="476"/>
    </location>
</feature>
<protein>
    <submittedName>
        <fullName evidence="2">Uncharacterized protein</fullName>
    </submittedName>
</protein>
<feature type="compositionally biased region" description="Polar residues" evidence="1">
    <location>
        <begin position="417"/>
        <end position="427"/>
    </location>
</feature>
<feature type="compositionally biased region" description="Basic and acidic residues" evidence="1">
    <location>
        <begin position="256"/>
        <end position="271"/>
    </location>
</feature>
<feature type="compositionally biased region" description="Basic and acidic residues" evidence="1">
    <location>
        <begin position="378"/>
        <end position="392"/>
    </location>
</feature>
<feature type="region of interest" description="Disordered" evidence="1">
    <location>
        <begin position="232"/>
        <end position="271"/>
    </location>
</feature>
<dbReference type="PANTHER" id="PTHR36380:SF1">
    <property type="entry name" value="OS01G0755100 PROTEIN"/>
    <property type="match status" value="1"/>
</dbReference>
<dbReference type="InParanoid" id="D8QYL6"/>
<feature type="region of interest" description="Disordered" evidence="1">
    <location>
        <begin position="190"/>
        <end position="218"/>
    </location>
</feature>
<feature type="compositionally biased region" description="Basic and acidic residues" evidence="1">
    <location>
        <begin position="290"/>
        <end position="315"/>
    </location>
</feature>
<proteinExistence type="predicted"/>
<reference evidence="2 3" key="1">
    <citation type="journal article" date="2011" name="Science">
        <title>The Selaginella genome identifies genetic changes associated with the evolution of vascular plants.</title>
        <authorList>
            <person name="Banks J.A."/>
            <person name="Nishiyama T."/>
            <person name="Hasebe M."/>
            <person name="Bowman J.L."/>
            <person name="Gribskov M."/>
            <person name="dePamphilis C."/>
            <person name="Albert V.A."/>
            <person name="Aono N."/>
            <person name="Aoyama T."/>
            <person name="Ambrose B.A."/>
            <person name="Ashton N.W."/>
            <person name="Axtell M.J."/>
            <person name="Barker E."/>
            <person name="Barker M.S."/>
            <person name="Bennetzen J.L."/>
            <person name="Bonawitz N.D."/>
            <person name="Chapple C."/>
            <person name="Cheng C."/>
            <person name="Correa L.G."/>
            <person name="Dacre M."/>
            <person name="DeBarry J."/>
            <person name="Dreyer I."/>
            <person name="Elias M."/>
            <person name="Engstrom E.M."/>
            <person name="Estelle M."/>
            <person name="Feng L."/>
            <person name="Finet C."/>
            <person name="Floyd S.K."/>
            <person name="Frommer W.B."/>
            <person name="Fujita T."/>
            <person name="Gramzow L."/>
            <person name="Gutensohn M."/>
            <person name="Harholt J."/>
            <person name="Hattori M."/>
            <person name="Heyl A."/>
            <person name="Hirai T."/>
            <person name="Hiwatashi Y."/>
            <person name="Ishikawa M."/>
            <person name="Iwata M."/>
            <person name="Karol K.G."/>
            <person name="Koehler B."/>
            <person name="Kolukisaoglu U."/>
            <person name="Kubo M."/>
            <person name="Kurata T."/>
            <person name="Lalonde S."/>
            <person name="Li K."/>
            <person name="Li Y."/>
            <person name="Litt A."/>
            <person name="Lyons E."/>
            <person name="Manning G."/>
            <person name="Maruyama T."/>
            <person name="Michael T.P."/>
            <person name="Mikami K."/>
            <person name="Miyazaki S."/>
            <person name="Morinaga S."/>
            <person name="Murata T."/>
            <person name="Mueller-Roeber B."/>
            <person name="Nelson D.R."/>
            <person name="Obara M."/>
            <person name="Oguri Y."/>
            <person name="Olmstead R.G."/>
            <person name="Onodera N."/>
            <person name="Petersen B.L."/>
            <person name="Pils B."/>
            <person name="Prigge M."/>
            <person name="Rensing S.A."/>
            <person name="Riano-Pachon D.M."/>
            <person name="Roberts A.W."/>
            <person name="Sato Y."/>
            <person name="Scheller H.V."/>
            <person name="Schulz B."/>
            <person name="Schulz C."/>
            <person name="Shakirov E.V."/>
            <person name="Shibagaki N."/>
            <person name="Shinohara N."/>
            <person name="Shippen D.E."/>
            <person name="Soerensen I."/>
            <person name="Sotooka R."/>
            <person name="Sugimoto N."/>
            <person name="Sugita M."/>
            <person name="Sumikawa N."/>
            <person name="Tanurdzic M."/>
            <person name="Theissen G."/>
            <person name="Ulvskov P."/>
            <person name="Wakazuki S."/>
            <person name="Weng J.K."/>
            <person name="Willats W.W."/>
            <person name="Wipf D."/>
            <person name="Wolf P.G."/>
            <person name="Yang L."/>
            <person name="Zimmer A.D."/>
            <person name="Zhu Q."/>
            <person name="Mitros T."/>
            <person name="Hellsten U."/>
            <person name="Loque D."/>
            <person name="Otillar R."/>
            <person name="Salamov A."/>
            <person name="Schmutz J."/>
            <person name="Shapiro H."/>
            <person name="Lindquist E."/>
            <person name="Lucas S."/>
            <person name="Rokhsar D."/>
            <person name="Grigoriev I.V."/>
        </authorList>
    </citation>
    <scope>NUCLEOTIDE SEQUENCE [LARGE SCALE GENOMIC DNA]</scope>
</reference>
<evidence type="ECO:0000313" key="3">
    <source>
        <dbReference type="Proteomes" id="UP000001514"/>
    </source>
</evidence>
<sequence length="616" mass="68159">MKFHRPTIIQEKFKKLKLLWSLCTIASRKQMKMKRITGDTATRKFEEVKEGASSWIIELVENLKVTDSVLGSISLSGLGCFSIHEQSRKRRGDDLGDDFLTSWKPGKLTAAPGLDLDDSPPRPMAKTGKTFDLSKFDMDLDLDGGFNKLASFNIDLDLPGIDATMEKNADTGSKTKERLKFFRIQSMDISPVSRPPARDTDRSDNNVETGSKAKEVSSGLEASSKFLRIQSMEISPVSPPPARDKLRVDLSGLDSMNEKNADTGSKTKERPSFKFLRIQSMEISPVSRSPARDKLRISGLDSDKNPDTGSKTKDHLAPLLDTSYVLISPVWILGMTRTLTLDPKLKKPSSKFLRIQSSPVSRTPARDKLRVDLSGLDSRNDKNADTGSKTKDSSPVSRTAAGDKLRVDLSGPDSRNDNNTDAGSTSKDVPADKLDSFEVDHSDAAKEKSNGSKGKDVVRSVDEYSSSPPPARENNPAIYAINVQEMEWRPEPAPPLAIDAQEMGWRPEAPPPLAIDAQEMEWRPEPAPPLLEKPENEVVDKVDCYTEVLEEMCKMLKQKKEEATDLLVRAIVANNKLLLLNSPLHDEKISLHFSVSKSLLPFLTTFLFTSSFSGAL</sequence>
<name>D8QYL6_SELML</name>
<feature type="compositionally biased region" description="Basic and acidic residues" evidence="1">
    <location>
        <begin position="196"/>
        <end position="215"/>
    </location>
</feature>
<gene>
    <name evidence="2" type="ORF">SELMODRAFT_405447</name>
</gene>
<organism evidence="3">
    <name type="scientific">Selaginella moellendorffii</name>
    <name type="common">Spikemoss</name>
    <dbReference type="NCBI Taxonomy" id="88036"/>
    <lineage>
        <taxon>Eukaryota</taxon>
        <taxon>Viridiplantae</taxon>
        <taxon>Streptophyta</taxon>
        <taxon>Embryophyta</taxon>
        <taxon>Tracheophyta</taxon>
        <taxon>Lycopodiopsida</taxon>
        <taxon>Selaginellales</taxon>
        <taxon>Selaginellaceae</taxon>
        <taxon>Selaginella</taxon>
    </lineage>
</organism>
<dbReference type="AlphaFoldDB" id="D8QYL6"/>
<evidence type="ECO:0000256" key="1">
    <source>
        <dbReference type="SAM" id="MobiDB-lite"/>
    </source>
</evidence>
<dbReference type="HOGENOM" id="CLU_443723_0_0_1"/>
<dbReference type="Proteomes" id="UP000001514">
    <property type="component" value="Unassembled WGS sequence"/>
</dbReference>
<accession>D8QYL6</accession>
<dbReference type="EMBL" id="GL377569">
    <property type="protein sequence ID" value="EFJ34259.1"/>
    <property type="molecule type" value="Genomic_DNA"/>
</dbReference>
<dbReference type="KEGG" id="smo:SELMODRAFT_405447"/>